<dbReference type="PROSITE" id="PS51352">
    <property type="entry name" value="THIOREDOXIN_2"/>
    <property type="match status" value="1"/>
</dbReference>
<keyword evidence="4" id="KW-0676">Redox-active center</keyword>
<protein>
    <recommendedName>
        <fullName evidence="2">Thioredoxin</fullName>
    </recommendedName>
</protein>
<keyword evidence="6" id="KW-1185">Reference proteome</keyword>
<dbReference type="InterPro" id="IPR017937">
    <property type="entry name" value="Thioredoxin_CS"/>
</dbReference>
<dbReference type="Gene3D" id="3.40.30.10">
    <property type="entry name" value="Glutaredoxin"/>
    <property type="match status" value="1"/>
</dbReference>
<evidence type="ECO:0000256" key="3">
    <source>
        <dbReference type="PIRSR" id="PIRSR000077-1"/>
    </source>
</evidence>
<sequence length="106" mass="12183">MAIRNISTKKELDKIFSNSKESLIVIDFYAAWCGPCKLVAPHFQKFSQKYTDVVFIKVDIDDADELAELYEIKVMPTFYFIKNGVTITILEGNCVDEIKTTIENHK</sequence>
<comment type="similarity">
    <text evidence="2">Belongs to the thioredoxin family.</text>
</comment>
<feature type="domain" description="Thioredoxin" evidence="5">
    <location>
        <begin position="1"/>
        <end position="106"/>
    </location>
</feature>
<dbReference type="GO" id="GO:0015035">
    <property type="term" value="F:protein-disulfide reductase activity"/>
    <property type="evidence" value="ECO:0007669"/>
    <property type="project" value="InterPro"/>
</dbReference>
<dbReference type="SUPFAM" id="SSF52833">
    <property type="entry name" value="Thioredoxin-like"/>
    <property type="match status" value="1"/>
</dbReference>
<dbReference type="PIRSF" id="PIRSF000077">
    <property type="entry name" value="Thioredoxin"/>
    <property type="match status" value="1"/>
</dbReference>
<dbReference type="InterPro" id="IPR013766">
    <property type="entry name" value="Thioredoxin_domain"/>
</dbReference>
<dbReference type="STRING" id="174720.A0A0N5C669"/>
<keyword evidence="1 4" id="KW-1015">Disulfide bond</keyword>
<dbReference type="Pfam" id="PF00085">
    <property type="entry name" value="Thioredoxin"/>
    <property type="match status" value="1"/>
</dbReference>
<proteinExistence type="inferred from homology"/>
<organism evidence="6 7">
    <name type="scientific">Strongyloides papillosus</name>
    <name type="common">Intestinal threadworm</name>
    <dbReference type="NCBI Taxonomy" id="174720"/>
    <lineage>
        <taxon>Eukaryota</taxon>
        <taxon>Metazoa</taxon>
        <taxon>Ecdysozoa</taxon>
        <taxon>Nematoda</taxon>
        <taxon>Chromadorea</taxon>
        <taxon>Rhabditida</taxon>
        <taxon>Tylenchina</taxon>
        <taxon>Panagrolaimomorpha</taxon>
        <taxon>Strongyloidoidea</taxon>
        <taxon>Strongyloididae</taxon>
        <taxon>Strongyloides</taxon>
    </lineage>
</organism>
<dbReference type="PRINTS" id="PR00421">
    <property type="entry name" value="THIOREDOXIN"/>
</dbReference>
<dbReference type="WBParaSite" id="SPAL_0001344400.1">
    <property type="protein sequence ID" value="SPAL_0001344400.1"/>
    <property type="gene ID" value="SPAL_0001344400"/>
</dbReference>
<evidence type="ECO:0000256" key="2">
    <source>
        <dbReference type="PIRNR" id="PIRNR000077"/>
    </source>
</evidence>
<dbReference type="AlphaFoldDB" id="A0A0N5C669"/>
<feature type="site" description="Contributes to redox potential value" evidence="3">
    <location>
        <position position="34"/>
    </location>
</feature>
<dbReference type="InterPro" id="IPR036249">
    <property type="entry name" value="Thioredoxin-like_sf"/>
</dbReference>
<dbReference type="Proteomes" id="UP000046392">
    <property type="component" value="Unplaced"/>
</dbReference>
<evidence type="ECO:0000256" key="1">
    <source>
        <dbReference type="ARBA" id="ARBA00023157"/>
    </source>
</evidence>
<dbReference type="PROSITE" id="PS00194">
    <property type="entry name" value="THIOREDOXIN_1"/>
    <property type="match status" value="1"/>
</dbReference>
<accession>A0A0N5C669</accession>
<name>A0A0N5C669_STREA</name>
<feature type="active site" description="Nucleophile" evidence="3">
    <location>
        <position position="36"/>
    </location>
</feature>
<evidence type="ECO:0000313" key="6">
    <source>
        <dbReference type="Proteomes" id="UP000046392"/>
    </source>
</evidence>
<feature type="active site" description="Nucleophile" evidence="3">
    <location>
        <position position="33"/>
    </location>
</feature>
<reference evidence="7" key="1">
    <citation type="submission" date="2017-02" db="UniProtKB">
        <authorList>
            <consortium name="WormBaseParasite"/>
        </authorList>
    </citation>
    <scope>IDENTIFICATION</scope>
</reference>
<dbReference type="CDD" id="cd02947">
    <property type="entry name" value="TRX_family"/>
    <property type="match status" value="1"/>
</dbReference>
<evidence type="ECO:0000313" key="7">
    <source>
        <dbReference type="WBParaSite" id="SPAL_0001344400.1"/>
    </source>
</evidence>
<feature type="site" description="Deprotonates C-terminal active site Cys" evidence="3">
    <location>
        <position position="27"/>
    </location>
</feature>
<feature type="site" description="Contributes to redox potential value" evidence="3">
    <location>
        <position position="35"/>
    </location>
</feature>
<dbReference type="PANTHER" id="PTHR46115">
    <property type="entry name" value="THIOREDOXIN-LIKE PROTEIN 1"/>
    <property type="match status" value="1"/>
</dbReference>
<evidence type="ECO:0000259" key="5">
    <source>
        <dbReference type="PROSITE" id="PS51352"/>
    </source>
</evidence>
<dbReference type="InterPro" id="IPR005746">
    <property type="entry name" value="Thioredoxin"/>
</dbReference>
<evidence type="ECO:0000256" key="4">
    <source>
        <dbReference type="PIRSR" id="PIRSR000077-4"/>
    </source>
</evidence>
<feature type="disulfide bond" description="Redox-active" evidence="4">
    <location>
        <begin position="33"/>
        <end position="36"/>
    </location>
</feature>